<evidence type="ECO:0000313" key="14">
    <source>
        <dbReference type="EMBL" id="EFX88584.1"/>
    </source>
</evidence>
<dbReference type="Pfam" id="PF00858">
    <property type="entry name" value="ASC"/>
    <property type="match status" value="1"/>
</dbReference>
<dbReference type="InParanoid" id="E9FVN4"/>
<dbReference type="InterPro" id="IPR001873">
    <property type="entry name" value="ENaC"/>
</dbReference>
<dbReference type="Gene3D" id="2.60.470.10">
    <property type="entry name" value="Acid-sensing ion channels like domains"/>
    <property type="match status" value="1"/>
</dbReference>
<evidence type="ECO:0000256" key="8">
    <source>
        <dbReference type="ARBA" id="ARBA00023065"/>
    </source>
</evidence>
<sequence>MQLTLRYMTKLDRAINNEKELKELDKFYQLHNISAIDLFKILVETAPSCSDIIMDCNWLGLTEPCMKYFSFLPTDDGMCCTFNSGKYVDLVLGIESSENEPLRVNGNGYRMGLNLVIDANVEDYSVTTGKFDGFKVLVHPSEDVSIEFVAVKGTTSFNTEEVAKKVSPKMRQCLVEGEKKLAYFENYSRSACFVDCGTRLMQEDCKCRPYFFKGDRSSRLCPLTSYNCISDVYEDVRSRGDDICDCLPPCSDTRYEPEISYASFPGGGFNLTRTFKRLVEGRNLSSSTDGTHYFKSNVAMLHVYYKEKTGMRYRTDIRFGVEDFISAMGGLLGLGLGISFISVIEILYFFFVRHFFLRKRDAPDMAIQRQTTEMKMCPSSLTFTSSIATVTESNPDRRN</sequence>
<keyword evidence="10 12" id="KW-0739">Sodium transport</keyword>
<dbReference type="AlphaFoldDB" id="E9FVN4"/>
<evidence type="ECO:0000256" key="4">
    <source>
        <dbReference type="ARBA" id="ARBA00022461"/>
    </source>
</evidence>
<dbReference type="InterPro" id="IPR020903">
    <property type="entry name" value="ENaC_CS"/>
</dbReference>
<evidence type="ECO:0000256" key="5">
    <source>
        <dbReference type="ARBA" id="ARBA00022692"/>
    </source>
</evidence>
<dbReference type="PhylomeDB" id="E9FVN4"/>
<keyword evidence="15" id="KW-1185">Reference proteome</keyword>
<dbReference type="KEGG" id="dpx:DAPPUDRAFT_95407"/>
<evidence type="ECO:0000256" key="3">
    <source>
        <dbReference type="ARBA" id="ARBA00022448"/>
    </source>
</evidence>
<comment type="similarity">
    <text evidence="2 12">Belongs to the amiloride-sensitive sodium channel (TC 1.A.6) family.</text>
</comment>
<evidence type="ECO:0008006" key="16">
    <source>
        <dbReference type="Google" id="ProtNLM"/>
    </source>
</evidence>
<keyword evidence="11 12" id="KW-0407">Ion channel</keyword>
<keyword evidence="3 12" id="KW-0813">Transport</keyword>
<accession>E9FVN4</accession>
<evidence type="ECO:0000313" key="15">
    <source>
        <dbReference type="Proteomes" id="UP000000305"/>
    </source>
</evidence>
<evidence type="ECO:0000256" key="2">
    <source>
        <dbReference type="ARBA" id="ARBA00007193"/>
    </source>
</evidence>
<dbReference type="GO" id="GO:0035725">
    <property type="term" value="P:sodium ion transmembrane transport"/>
    <property type="evidence" value="ECO:0000318"/>
    <property type="project" value="GO_Central"/>
</dbReference>
<comment type="subcellular location">
    <subcellularLocation>
        <location evidence="1">Membrane</location>
        <topology evidence="1">Multi-pass membrane protein</topology>
    </subcellularLocation>
</comment>
<evidence type="ECO:0000256" key="13">
    <source>
        <dbReference type="SAM" id="Phobius"/>
    </source>
</evidence>
<keyword evidence="5 12" id="KW-0812">Transmembrane</keyword>
<dbReference type="PROSITE" id="PS01206">
    <property type="entry name" value="ASC"/>
    <property type="match status" value="1"/>
</dbReference>
<evidence type="ECO:0000256" key="12">
    <source>
        <dbReference type="RuleBase" id="RU000679"/>
    </source>
</evidence>
<evidence type="ECO:0000256" key="1">
    <source>
        <dbReference type="ARBA" id="ARBA00004141"/>
    </source>
</evidence>
<dbReference type="PRINTS" id="PR01078">
    <property type="entry name" value="AMINACHANNEL"/>
</dbReference>
<dbReference type="EMBL" id="GL732525">
    <property type="protein sequence ID" value="EFX88584.1"/>
    <property type="molecule type" value="Genomic_DNA"/>
</dbReference>
<keyword evidence="4 12" id="KW-0894">Sodium channel</keyword>
<keyword evidence="8 12" id="KW-0406">Ion transport</keyword>
<evidence type="ECO:0000256" key="6">
    <source>
        <dbReference type="ARBA" id="ARBA00022989"/>
    </source>
</evidence>
<keyword evidence="7" id="KW-0915">Sodium</keyword>
<dbReference type="GO" id="GO:0015280">
    <property type="term" value="F:ligand-gated sodium channel activity"/>
    <property type="evidence" value="ECO:0000318"/>
    <property type="project" value="GO_Central"/>
</dbReference>
<gene>
    <name evidence="14" type="ORF">DAPPUDRAFT_95407</name>
</gene>
<protein>
    <recommendedName>
        <fullName evidence="16">Sodium channel protein Nach</fullName>
    </recommendedName>
</protein>
<name>E9FVN4_DAPPU</name>
<evidence type="ECO:0000256" key="7">
    <source>
        <dbReference type="ARBA" id="ARBA00023053"/>
    </source>
</evidence>
<evidence type="ECO:0000256" key="10">
    <source>
        <dbReference type="ARBA" id="ARBA00023201"/>
    </source>
</evidence>
<dbReference type="GO" id="GO:0005886">
    <property type="term" value="C:plasma membrane"/>
    <property type="evidence" value="ECO:0000318"/>
    <property type="project" value="GO_Central"/>
</dbReference>
<keyword evidence="9 13" id="KW-0472">Membrane</keyword>
<evidence type="ECO:0000256" key="9">
    <source>
        <dbReference type="ARBA" id="ARBA00023136"/>
    </source>
</evidence>
<dbReference type="PANTHER" id="PTHR11690">
    <property type="entry name" value="AMILORIDE-SENSITIVE SODIUM CHANNEL-RELATED"/>
    <property type="match status" value="1"/>
</dbReference>
<dbReference type="Proteomes" id="UP000000305">
    <property type="component" value="Unassembled WGS sequence"/>
</dbReference>
<organism evidence="14 15">
    <name type="scientific">Daphnia pulex</name>
    <name type="common">Water flea</name>
    <dbReference type="NCBI Taxonomy" id="6669"/>
    <lineage>
        <taxon>Eukaryota</taxon>
        <taxon>Metazoa</taxon>
        <taxon>Ecdysozoa</taxon>
        <taxon>Arthropoda</taxon>
        <taxon>Crustacea</taxon>
        <taxon>Branchiopoda</taxon>
        <taxon>Diplostraca</taxon>
        <taxon>Cladocera</taxon>
        <taxon>Anomopoda</taxon>
        <taxon>Daphniidae</taxon>
        <taxon>Daphnia</taxon>
    </lineage>
</organism>
<keyword evidence="6 13" id="KW-1133">Transmembrane helix</keyword>
<dbReference type="HOGENOM" id="CLU_024950_1_0_1"/>
<dbReference type="OMA" id="SCKIACA"/>
<dbReference type="eggNOG" id="KOG4294">
    <property type="taxonomic scope" value="Eukaryota"/>
</dbReference>
<feature type="transmembrane region" description="Helical" evidence="13">
    <location>
        <begin position="324"/>
        <end position="351"/>
    </location>
</feature>
<dbReference type="PANTHER" id="PTHR11690:SF288">
    <property type="entry name" value="AMILORIDE-SENSITIVE NA+ CHANNEL-RELATED"/>
    <property type="match status" value="1"/>
</dbReference>
<dbReference type="Gene3D" id="1.10.287.820">
    <property type="entry name" value="Acid-sensing ion channel domain"/>
    <property type="match status" value="1"/>
</dbReference>
<reference evidence="14 15" key="1">
    <citation type="journal article" date="2011" name="Science">
        <title>The ecoresponsive genome of Daphnia pulex.</title>
        <authorList>
            <person name="Colbourne J.K."/>
            <person name="Pfrender M.E."/>
            <person name="Gilbert D."/>
            <person name="Thomas W.K."/>
            <person name="Tucker A."/>
            <person name="Oakley T.H."/>
            <person name="Tokishita S."/>
            <person name="Aerts A."/>
            <person name="Arnold G.J."/>
            <person name="Basu M.K."/>
            <person name="Bauer D.J."/>
            <person name="Caceres C.E."/>
            <person name="Carmel L."/>
            <person name="Casola C."/>
            <person name="Choi J.H."/>
            <person name="Detter J.C."/>
            <person name="Dong Q."/>
            <person name="Dusheyko S."/>
            <person name="Eads B.D."/>
            <person name="Frohlich T."/>
            <person name="Geiler-Samerotte K.A."/>
            <person name="Gerlach D."/>
            <person name="Hatcher P."/>
            <person name="Jogdeo S."/>
            <person name="Krijgsveld J."/>
            <person name="Kriventseva E.V."/>
            <person name="Kultz D."/>
            <person name="Laforsch C."/>
            <person name="Lindquist E."/>
            <person name="Lopez J."/>
            <person name="Manak J.R."/>
            <person name="Muller J."/>
            <person name="Pangilinan J."/>
            <person name="Patwardhan R.P."/>
            <person name="Pitluck S."/>
            <person name="Pritham E.J."/>
            <person name="Rechtsteiner A."/>
            <person name="Rho M."/>
            <person name="Rogozin I.B."/>
            <person name="Sakarya O."/>
            <person name="Salamov A."/>
            <person name="Schaack S."/>
            <person name="Shapiro H."/>
            <person name="Shiga Y."/>
            <person name="Skalitzky C."/>
            <person name="Smith Z."/>
            <person name="Souvorov A."/>
            <person name="Sung W."/>
            <person name="Tang Z."/>
            <person name="Tsuchiya D."/>
            <person name="Tu H."/>
            <person name="Vos H."/>
            <person name="Wang M."/>
            <person name="Wolf Y.I."/>
            <person name="Yamagata H."/>
            <person name="Yamada T."/>
            <person name="Ye Y."/>
            <person name="Shaw J.R."/>
            <person name="Andrews J."/>
            <person name="Crease T.J."/>
            <person name="Tang H."/>
            <person name="Lucas S.M."/>
            <person name="Robertson H.M."/>
            <person name="Bork P."/>
            <person name="Koonin E.V."/>
            <person name="Zdobnov E.M."/>
            <person name="Grigoriev I.V."/>
            <person name="Lynch M."/>
            <person name="Boore J.L."/>
        </authorList>
    </citation>
    <scope>NUCLEOTIDE SEQUENCE [LARGE SCALE GENOMIC DNA]</scope>
</reference>
<dbReference type="OrthoDB" id="6336424at2759"/>
<evidence type="ECO:0000256" key="11">
    <source>
        <dbReference type="ARBA" id="ARBA00023303"/>
    </source>
</evidence>
<dbReference type="FunCoup" id="E9FVN4">
    <property type="interactions" value="53"/>
</dbReference>
<proteinExistence type="inferred from homology"/>